<gene>
    <name evidence="1" type="ORF">SAMN05421647_103435</name>
</gene>
<keyword evidence="2" id="KW-1185">Reference proteome</keyword>
<dbReference type="STRING" id="49186.SAMN05421647_103435"/>
<organism evidence="1 2">
    <name type="scientific">Marinobacterium stanieri</name>
    <dbReference type="NCBI Taxonomy" id="49186"/>
    <lineage>
        <taxon>Bacteria</taxon>
        <taxon>Pseudomonadati</taxon>
        <taxon>Pseudomonadota</taxon>
        <taxon>Gammaproteobacteria</taxon>
        <taxon>Oceanospirillales</taxon>
        <taxon>Oceanospirillaceae</taxon>
        <taxon>Marinobacterium</taxon>
    </lineage>
</organism>
<reference evidence="2" key="1">
    <citation type="submission" date="2017-01" db="EMBL/GenBank/DDBJ databases">
        <authorList>
            <person name="Varghese N."/>
            <person name="Submissions S."/>
        </authorList>
    </citation>
    <scope>NUCLEOTIDE SEQUENCE [LARGE SCALE GENOMIC DNA]</scope>
    <source>
        <strain evidence="2">DSM 7027</strain>
    </source>
</reference>
<sequence>MTTDERLLKLEGQVQALAQAWLHLASASETGGGHGLNGLSNALSKQRWPDTAFEPYAQAMLSGLVEQLELAQRHRSLEH</sequence>
<dbReference type="Proteomes" id="UP000186895">
    <property type="component" value="Unassembled WGS sequence"/>
</dbReference>
<dbReference type="AlphaFoldDB" id="A0A1N6RNP4"/>
<protein>
    <submittedName>
        <fullName evidence="1">Uncharacterized protein</fullName>
    </submittedName>
</protein>
<dbReference type="EMBL" id="FTMN01000003">
    <property type="protein sequence ID" value="SIQ30397.1"/>
    <property type="molecule type" value="Genomic_DNA"/>
</dbReference>
<evidence type="ECO:0000313" key="1">
    <source>
        <dbReference type="EMBL" id="SIQ30397.1"/>
    </source>
</evidence>
<dbReference type="RefSeq" id="WP_076462561.1">
    <property type="nucleotide sequence ID" value="NZ_FTMN01000003.1"/>
</dbReference>
<proteinExistence type="predicted"/>
<name>A0A1N6RNP4_9GAMM</name>
<accession>A0A1N6RNP4</accession>
<evidence type="ECO:0000313" key="2">
    <source>
        <dbReference type="Proteomes" id="UP000186895"/>
    </source>
</evidence>